<feature type="region of interest" description="Disordered" evidence="1">
    <location>
        <begin position="266"/>
        <end position="293"/>
    </location>
</feature>
<reference evidence="3 4" key="1">
    <citation type="submission" date="2020-03" db="EMBL/GenBank/DDBJ databases">
        <authorList>
            <person name="Picone N."/>
        </authorList>
    </citation>
    <scope>NUCLEOTIDE SEQUENCE [LARGE SCALE GENOMIC DNA]</scope>
    <source>
        <strain evidence="3">NSCAC1</strain>
    </source>
</reference>
<proteinExistence type="predicted"/>
<evidence type="ECO:0000256" key="1">
    <source>
        <dbReference type="SAM" id="MobiDB-lite"/>
    </source>
</evidence>
<feature type="compositionally biased region" description="Low complexity" evidence="1">
    <location>
        <begin position="275"/>
        <end position="284"/>
    </location>
</feature>
<keyword evidence="2" id="KW-0732">Signal</keyword>
<organism evidence="3 4">
    <name type="scientific">Candidatus Nitrosacidococcus tergens</name>
    <dbReference type="NCBI Taxonomy" id="553981"/>
    <lineage>
        <taxon>Bacteria</taxon>
        <taxon>Pseudomonadati</taxon>
        <taxon>Pseudomonadota</taxon>
        <taxon>Gammaproteobacteria</taxon>
        <taxon>Chromatiales</taxon>
        <taxon>Chromatiaceae</taxon>
        <taxon>Candidatus Nitrosacidococcus</taxon>
    </lineage>
</organism>
<dbReference type="EMBL" id="LR778175">
    <property type="protein sequence ID" value="CAB1274629.1"/>
    <property type="molecule type" value="Genomic_DNA"/>
</dbReference>
<accession>A0A7G1Q7X2</accession>
<feature type="chain" id="PRO_5028848440" description="Secreted protein" evidence="2">
    <location>
        <begin position="22"/>
        <end position="315"/>
    </location>
</feature>
<dbReference type="RefSeq" id="WP_197744638.1">
    <property type="nucleotide sequence ID" value="NZ_LR778175.1"/>
</dbReference>
<protein>
    <recommendedName>
        <fullName evidence="5">Secreted protein</fullName>
    </recommendedName>
</protein>
<dbReference type="KEGG" id="ntg:NSCAC_0264"/>
<evidence type="ECO:0008006" key="5">
    <source>
        <dbReference type="Google" id="ProtNLM"/>
    </source>
</evidence>
<sequence>MKNIFKTLGFTILLMIKPLFAAMPENGWWWNPSQSGIGYGLEVQNNTVFAALFIYDNNGNPTWYSGAGNITQNPTQNNSSTTIDLQQSTGGSCLGCTYTTPQTNAIGKQLLLTFNADGSTATATVDGIATALQRMNFAYGEGVQLLLGAWTVVSLPVPSSSGEVPNNSGVSNYIVCSSLNQQGGVNCTDIAGDLITISPSASGDGSYQAIIPIPNGSSSIAIQFRFQGLNHLEGVATTVSSDADASTINSALQNAESLARGFRDESINPSLVAAPPSSTQTPPSDDQDNGGFVSQAGSALSGAFNNVKSFFLNTF</sequence>
<evidence type="ECO:0000313" key="3">
    <source>
        <dbReference type="EMBL" id="CAB1274629.1"/>
    </source>
</evidence>
<dbReference type="Proteomes" id="UP000516072">
    <property type="component" value="Chromosome"/>
</dbReference>
<name>A0A7G1Q7X2_9GAMM</name>
<gene>
    <name evidence="3" type="ORF">NSCAC_0264</name>
</gene>
<keyword evidence="4" id="KW-1185">Reference proteome</keyword>
<evidence type="ECO:0000256" key="2">
    <source>
        <dbReference type="SAM" id="SignalP"/>
    </source>
</evidence>
<feature type="signal peptide" evidence="2">
    <location>
        <begin position="1"/>
        <end position="21"/>
    </location>
</feature>
<evidence type="ECO:0000313" key="4">
    <source>
        <dbReference type="Proteomes" id="UP000516072"/>
    </source>
</evidence>
<dbReference type="AlphaFoldDB" id="A0A7G1Q7X2"/>